<keyword evidence="4" id="KW-1185">Reference proteome</keyword>
<feature type="region of interest" description="Disordered" evidence="1">
    <location>
        <begin position="237"/>
        <end position="258"/>
    </location>
</feature>
<feature type="compositionally biased region" description="Polar residues" evidence="1">
    <location>
        <begin position="59"/>
        <end position="69"/>
    </location>
</feature>
<name>A0A2K2DMQ7_BRADI</name>
<feature type="region of interest" description="Disordered" evidence="1">
    <location>
        <begin position="299"/>
        <end position="364"/>
    </location>
</feature>
<feature type="compositionally biased region" description="Basic and acidic residues" evidence="1">
    <location>
        <begin position="80"/>
        <end position="99"/>
    </location>
</feature>
<sequence length="364" mass="40689">MKLYQSSKQLDITVMRGKKDGLSPVKKAAEFYSDVPKVGTRKRKRPVVISIEDEEAAQPEQQFQTQESVNMVGEAPVGGHADKEKALVDVDSEKSHDSDKDESDSSADAEIDREDPLPDHMDVLVPVIPECIISSSEESDPGPLSEGEDDDAEILSFVAPLKRKSRAKKPAKRIYYDEERRQAHEQFCLKLCFTDVYQFRRALKYLQSYSAVIYPVPGQHDWTRTNAVDTDPPIFLKHPGRPKHKKRKGQFEPPAARDTSRMGVITCSNCKLEGHNYLSCKKALRPDLLITKNNHKANRAVPDYVEQPQSPSDESPRQAPATSTPPPRTSPRQAPTASAPPPRRSPRQAPSAEVAPPRRSPRKA</sequence>
<gene>
    <name evidence="2" type="ORF">BRADI_1g34878v3</name>
</gene>
<reference evidence="2" key="2">
    <citation type="submission" date="2017-06" db="EMBL/GenBank/DDBJ databases">
        <title>WGS assembly of Brachypodium distachyon.</title>
        <authorList>
            <consortium name="The International Brachypodium Initiative"/>
            <person name="Lucas S."/>
            <person name="Harmon-Smith M."/>
            <person name="Lail K."/>
            <person name="Tice H."/>
            <person name="Grimwood J."/>
            <person name="Bruce D."/>
            <person name="Barry K."/>
            <person name="Shu S."/>
            <person name="Lindquist E."/>
            <person name="Wang M."/>
            <person name="Pitluck S."/>
            <person name="Vogel J.P."/>
            <person name="Garvin D.F."/>
            <person name="Mockler T.C."/>
            <person name="Schmutz J."/>
            <person name="Rokhsar D."/>
            <person name="Bevan M.W."/>
        </authorList>
    </citation>
    <scope>NUCLEOTIDE SEQUENCE</scope>
    <source>
        <strain evidence="2">Bd21</strain>
    </source>
</reference>
<accession>A0A2K2DMQ7</accession>
<dbReference type="EnsemblPlants" id="PNT75568">
    <property type="protein sequence ID" value="PNT75568"/>
    <property type="gene ID" value="BRADI_1g34878v3"/>
</dbReference>
<dbReference type="AlphaFoldDB" id="A0A2K2DMQ7"/>
<proteinExistence type="predicted"/>
<evidence type="ECO:0000313" key="2">
    <source>
        <dbReference type="EMBL" id="PNT75568.1"/>
    </source>
</evidence>
<feature type="compositionally biased region" description="Basic residues" evidence="1">
    <location>
        <begin position="238"/>
        <end position="248"/>
    </location>
</feature>
<feature type="region of interest" description="Disordered" evidence="1">
    <location>
        <begin position="52"/>
        <end position="120"/>
    </location>
</feature>
<dbReference type="Proteomes" id="UP000008810">
    <property type="component" value="Chromosome 1"/>
</dbReference>
<reference evidence="2 3" key="1">
    <citation type="journal article" date="2010" name="Nature">
        <title>Genome sequencing and analysis of the model grass Brachypodium distachyon.</title>
        <authorList>
            <consortium name="International Brachypodium Initiative"/>
        </authorList>
    </citation>
    <scope>NUCLEOTIDE SEQUENCE [LARGE SCALE GENOMIC DNA]</scope>
    <source>
        <strain evidence="2 3">Bd21</strain>
    </source>
</reference>
<evidence type="ECO:0000313" key="4">
    <source>
        <dbReference type="Proteomes" id="UP000008810"/>
    </source>
</evidence>
<protein>
    <submittedName>
        <fullName evidence="2 3">Uncharacterized protein</fullName>
    </submittedName>
</protein>
<dbReference type="EMBL" id="CM000880">
    <property type="protein sequence ID" value="PNT75568.1"/>
    <property type="molecule type" value="Genomic_DNA"/>
</dbReference>
<dbReference type="Gramene" id="PNT75568">
    <property type="protein sequence ID" value="PNT75568"/>
    <property type="gene ID" value="BRADI_1g34878v3"/>
</dbReference>
<feature type="compositionally biased region" description="Acidic residues" evidence="1">
    <location>
        <begin position="100"/>
        <end position="113"/>
    </location>
</feature>
<organism evidence="2">
    <name type="scientific">Brachypodium distachyon</name>
    <name type="common">Purple false brome</name>
    <name type="synonym">Trachynia distachya</name>
    <dbReference type="NCBI Taxonomy" id="15368"/>
    <lineage>
        <taxon>Eukaryota</taxon>
        <taxon>Viridiplantae</taxon>
        <taxon>Streptophyta</taxon>
        <taxon>Embryophyta</taxon>
        <taxon>Tracheophyta</taxon>
        <taxon>Spermatophyta</taxon>
        <taxon>Magnoliopsida</taxon>
        <taxon>Liliopsida</taxon>
        <taxon>Poales</taxon>
        <taxon>Poaceae</taxon>
        <taxon>BOP clade</taxon>
        <taxon>Pooideae</taxon>
        <taxon>Stipodae</taxon>
        <taxon>Brachypodieae</taxon>
        <taxon>Brachypodium</taxon>
    </lineage>
</organism>
<reference evidence="3" key="3">
    <citation type="submission" date="2018-08" db="UniProtKB">
        <authorList>
            <consortium name="EnsemblPlants"/>
        </authorList>
    </citation>
    <scope>IDENTIFICATION</scope>
    <source>
        <strain evidence="3">cv. Bd21</strain>
    </source>
</reference>
<evidence type="ECO:0000256" key="1">
    <source>
        <dbReference type="SAM" id="MobiDB-lite"/>
    </source>
</evidence>
<evidence type="ECO:0000313" key="3">
    <source>
        <dbReference type="EnsemblPlants" id="PNT75568"/>
    </source>
</evidence>
<dbReference type="OrthoDB" id="689817at2759"/>
<dbReference type="InParanoid" id="A0A2K2DMQ7"/>